<reference evidence="2" key="1">
    <citation type="submission" date="2022-12" db="EMBL/GenBank/DDBJ databases">
        <authorList>
            <person name="Voronina O.L."/>
            <person name="Kunda M.S."/>
            <person name="Ryzhova N."/>
            <person name="Aksenova E.I."/>
        </authorList>
    </citation>
    <scope>NUCLEOTIDE SEQUENCE</scope>
    <source>
        <strain evidence="2">SCCH136:Ach223948</strain>
    </source>
</reference>
<sequence length="148" mass="16981">MAISKAQRARVFAMFDGKCAYCGQPLPERWHVDHLEPVQRDLTMVRGERSWKLVSGAPLRPERDVPRNYMPACPPCNIDKHAMSLEAWRVKLQRTCKVLTDNYPTYRHALRFGLAVETGAKIVFHFERVSGTAAHSHLPQYNNGESYE</sequence>
<evidence type="ECO:0000313" key="2">
    <source>
        <dbReference type="EMBL" id="MCZ8401396.1"/>
    </source>
</evidence>
<dbReference type="InterPro" id="IPR003615">
    <property type="entry name" value="HNH_nuc"/>
</dbReference>
<comment type="caution">
    <text evidence="2">The sequence shown here is derived from an EMBL/GenBank/DDBJ whole genome shotgun (WGS) entry which is preliminary data.</text>
</comment>
<dbReference type="EMBL" id="JAPZVI010000004">
    <property type="protein sequence ID" value="MCZ8401396.1"/>
    <property type="molecule type" value="Genomic_DNA"/>
</dbReference>
<dbReference type="Proteomes" id="UP001141992">
    <property type="component" value="Unassembled WGS sequence"/>
</dbReference>
<name>A0A9X3L037_ALCXX</name>
<dbReference type="CDD" id="cd00085">
    <property type="entry name" value="HNHc"/>
    <property type="match status" value="1"/>
</dbReference>
<evidence type="ECO:0000259" key="1">
    <source>
        <dbReference type="SMART" id="SM00507"/>
    </source>
</evidence>
<dbReference type="RefSeq" id="WP_070759939.1">
    <property type="nucleotide sequence ID" value="NZ_CP188776.1"/>
</dbReference>
<dbReference type="Gene3D" id="1.10.30.50">
    <property type="match status" value="1"/>
</dbReference>
<keyword evidence="2" id="KW-0540">Nuclease</keyword>
<keyword evidence="2" id="KW-0255">Endonuclease</keyword>
<protein>
    <submittedName>
        <fullName evidence="2">HNH endonuclease signature motif containing protein</fullName>
    </submittedName>
</protein>
<keyword evidence="2" id="KW-0378">Hydrolase</keyword>
<feature type="domain" description="HNH nuclease" evidence="1">
    <location>
        <begin position="8"/>
        <end position="78"/>
    </location>
</feature>
<gene>
    <name evidence="2" type="ORF">O9570_08075</name>
</gene>
<dbReference type="GO" id="GO:0004519">
    <property type="term" value="F:endonuclease activity"/>
    <property type="evidence" value="ECO:0007669"/>
    <property type="project" value="UniProtKB-KW"/>
</dbReference>
<organism evidence="2 3">
    <name type="scientific">Alcaligenes xylosoxydans xylosoxydans</name>
    <name type="common">Achromobacter xylosoxidans</name>
    <dbReference type="NCBI Taxonomy" id="85698"/>
    <lineage>
        <taxon>Bacteria</taxon>
        <taxon>Pseudomonadati</taxon>
        <taxon>Pseudomonadota</taxon>
        <taxon>Betaproteobacteria</taxon>
        <taxon>Burkholderiales</taxon>
        <taxon>Alcaligenaceae</taxon>
        <taxon>Achromobacter</taxon>
    </lineage>
</organism>
<proteinExistence type="predicted"/>
<evidence type="ECO:0000313" key="3">
    <source>
        <dbReference type="Proteomes" id="UP001141992"/>
    </source>
</evidence>
<dbReference type="SMART" id="SM00507">
    <property type="entry name" value="HNHc"/>
    <property type="match status" value="1"/>
</dbReference>
<dbReference type="AlphaFoldDB" id="A0A9X3L037"/>
<accession>A0A9X3L037</accession>